<dbReference type="EMBL" id="FRBL01000002">
    <property type="protein sequence ID" value="SHL10298.1"/>
    <property type="molecule type" value="Genomic_DNA"/>
</dbReference>
<dbReference type="AlphaFoldDB" id="A0A1M6XWR8"/>
<dbReference type="RefSeq" id="WP_073078627.1">
    <property type="nucleotide sequence ID" value="NZ_FRBL01000002.1"/>
</dbReference>
<dbReference type="Proteomes" id="UP000184420">
    <property type="component" value="Unassembled WGS sequence"/>
</dbReference>
<sequence>MKRFCATWIVSCIFFVTAIGQVTDYPEMRAKKIDPYFLWVSLNQTSNLIFPYEIKSVDRGSSSILAQKAKGAENVLQVKAAAVDFPETNLSVITADGRLYSFLLKYANEPSVLNLRFYKGEEDGKGVMLKGFEHDKEFYENSSLQVMEHRGFLRKRTSEQKVSLSLGSINMRENVMFFKLTVRNSSQISYTPDYIKFIVKDRKKAKKTAIQEKVLNPLFSTKHPTIDGDSSGSVVIVFPAFTIPRNQNLFIQVGELNGGRTLILKLRHRYLLRARSLISDVPFLRTSGTGIQ</sequence>
<protein>
    <submittedName>
        <fullName evidence="1">Bacteroides conjugative transposon TraN protein</fullName>
    </submittedName>
</protein>
<proteinExistence type="predicted"/>
<dbReference type="Pfam" id="PF13595">
    <property type="entry name" value="DUF4138"/>
    <property type="match status" value="1"/>
</dbReference>
<name>A0A1M6XWR8_9BACT</name>
<keyword evidence="2" id="KW-1185">Reference proteome</keyword>
<dbReference type="InterPro" id="IPR022298">
    <property type="entry name" value="Conjug_transposon_TraN"/>
</dbReference>
<dbReference type="NCBIfam" id="TIGR03780">
    <property type="entry name" value="Bac_Flav_CT_N"/>
    <property type="match status" value="1"/>
</dbReference>
<organism evidence="1 2">
    <name type="scientific">Chitinophaga jiangningensis</name>
    <dbReference type="NCBI Taxonomy" id="1419482"/>
    <lineage>
        <taxon>Bacteria</taxon>
        <taxon>Pseudomonadati</taxon>
        <taxon>Bacteroidota</taxon>
        <taxon>Chitinophagia</taxon>
        <taxon>Chitinophagales</taxon>
        <taxon>Chitinophagaceae</taxon>
        <taxon>Chitinophaga</taxon>
    </lineage>
</organism>
<evidence type="ECO:0000313" key="1">
    <source>
        <dbReference type="EMBL" id="SHL10298.1"/>
    </source>
</evidence>
<evidence type="ECO:0000313" key="2">
    <source>
        <dbReference type="Proteomes" id="UP000184420"/>
    </source>
</evidence>
<accession>A0A1M6XWR8</accession>
<dbReference type="STRING" id="1419482.SAMN05444266_10249"/>
<reference evidence="1 2" key="1">
    <citation type="submission" date="2016-11" db="EMBL/GenBank/DDBJ databases">
        <authorList>
            <person name="Jaros S."/>
            <person name="Januszkiewicz K."/>
            <person name="Wedrychowicz H."/>
        </authorList>
    </citation>
    <scope>NUCLEOTIDE SEQUENCE [LARGE SCALE GENOMIC DNA]</scope>
    <source>
        <strain evidence="1 2">DSM 27406</strain>
    </source>
</reference>
<dbReference type="OrthoDB" id="1038500at2"/>
<gene>
    <name evidence="1" type="ORF">SAMN05444266_10249</name>
</gene>